<evidence type="ECO:0000256" key="9">
    <source>
        <dbReference type="ARBA" id="ARBA00031547"/>
    </source>
</evidence>
<comment type="cofactor">
    <cofactor evidence="1">
        <name>Mg(2+)</name>
        <dbReference type="ChEBI" id="CHEBI:18420"/>
    </cofactor>
</comment>
<keyword evidence="6" id="KW-0547">Nucleotide-binding</keyword>
<evidence type="ECO:0000256" key="5">
    <source>
        <dbReference type="ARBA" id="ARBA00022723"/>
    </source>
</evidence>
<keyword evidence="7" id="KW-0067">ATP-binding</keyword>
<gene>
    <name evidence="10" type="primary">SELENOO</name>
    <name evidence="10" type="ORF">TNCT_143651</name>
</gene>
<comment type="caution">
    <text evidence="10">The sequence shown here is derived from an EMBL/GenBank/DDBJ whole genome shotgun (WGS) entry which is preliminary data.</text>
</comment>
<keyword evidence="3" id="KW-0808">Transferase</keyword>
<sequence>IFNAIPNQESHVEVEAFAAVWSCNGIVSIQRVNLSITVRRYLYPGHIDDGGRYTYIKQPEICLWNLKKFAEAIQHALPLDVSAPLLELYEEEFKKTYMNKMRSKIGLIATECPEDENLVQELFDTMEKSGADFTNTFLCFLIVDASDADKLQSSLNMAKEKIIENCYPVEDLLNTCRPNLNSAQLQTFIAIANSNPEIIEQLGRAGLTIKRVLSQLEKTKNLEDMTEESKFENDRHIWTEWLNKYRQRLGKDLKAYNGDATSYNWERLNIMKTNNPRFILRNYIAQEAIEKAENGDFFAVRKLVEILENPYDQCYTKAINEEAANVQSEEDFCPTAKICTVASRLTYFYRYIFRQEMMSSRRYFLYDRNICKSRYGRMFT</sequence>
<feature type="non-terminal residue" evidence="10">
    <location>
        <position position="1"/>
    </location>
</feature>
<keyword evidence="5" id="KW-0479">Metal-binding</keyword>
<evidence type="ECO:0000313" key="11">
    <source>
        <dbReference type="Proteomes" id="UP000887116"/>
    </source>
</evidence>
<proteinExistence type="inferred from homology"/>
<name>A0A8X6G145_TRICU</name>
<dbReference type="GO" id="GO:0005524">
    <property type="term" value="F:ATP binding"/>
    <property type="evidence" value="ECO:0007669"/>
    <property type="project" value="UniProtKB-KW"/>
</dbReference>
<organism evidence="10 11">
    <name type="scientific">Trichonephila clavata</name>
    <name type="common">Joro spider</name>
    <name type="synonym">Nephila clavata</name>
    <dbReference type="NCBI Taxonomy" id="2740835"/>
    <lineage>
        <taxon>Eukaryota</taxon>
        <taxon>Metazoa</taxon>
        <taxon>Ecdysozoa</taxon>
        <taxon>Arthropoda</taxon>
        <taxon>Chelicerata</taxon>
        <taxon>Arachnida</taxon>
        <taxon>Araneae</taxon>
        <taxon>Araneomorphae</taxon>
        <taxon>Entelegynae</taxon>
        <taxon>Araneoidea</taxon>
        <taxon>Nephilidae</taxon>
        <taxon>Trichonephila</taxon>
    </lineage>
</organism>
<dbReference type="PANTHER" id="PTHR12153">
    <property type="entry name" value="SELENOPROTEIN O"/>
    <property type="match status" value="1"/>
</dbReference>
<dbReference type="Proteomes" id="UP000887116">
    <property type="component" value="Unassembled WGS sequence"/>
</dbReference>
<accession>A0A8X6G145</accession>
<evidence type="ECO:0000256" key="1">
    <source>
        <dbReference type="ARBA" id="ARBA00001946"/>
    </source>
</evidence>
<dbReference type="AlphaFoldDB" id="A0A8X6G145"/>
<dbReference type="PANTHER" id="PTHR12153:SF15">
    <property type="entry name" value="PROTEIN ADENYLYLTRANSFERASE SELO, MITOCHONDRIAL"/>
    <property type="match status" value="1"/>
</dbReference>
<evidence type="ECO:0000313" key="10">
    <source>
        <dbReference type="EMBL" id="GFQ91979.1"/>
    </source>
</evidence>
<dbReference type="GO" id="GO:0016779">
    <property type="term" value="F:nucleotidyltransferase activity"/>
    <property type="evidence" value="ECO:0007669"/>
    <property type="project" value="UniProtKB-KW"/>
</dbReference>
<keyword evidence="8" id="KW-0460">Magnesium</keyword>
<dbReference type="EMBL" id="BMAO01023952">
    <property type="protein sequence ID" value="GFQ91979.1"/>
    <property type="molecule type" value="Genomic_DNA"/>
</dbReference>
<dbReference type="OrthoDB" id="10254721at2759"/>
<evidence type="ECO:0000256" key="6">
    <source>
        <dbReference type="ARBA" id="ARBA00022741"/>
    </source>
</evidence>
<keyword evidence="4 10" id="KW-0548">Nucleotidyltransferase</keyword>
<protein>
    <recommendedName>
        <fullName evidence="9">Selenoprotein O</fullName>
    </recommendedName>
</protein>
<evidence type="ECO:0000256" key="3">
    <source>
        <dbReference type="ARBA" id="ARBA00022679"/>
    </source>
</evidence>
<dbReference type="GO" id="GO:0046872">
    <property type="term" value="F:metal ion binding"/>
    <property type="evidence" value="ECO:0007669"/>
    <property type="project" value="UniProtKB-KW"/>
</dbReference>
<dbReference type="InterPro" id="IPR003846">
    <property type="entry name" value="SelO"/>
</dbReference>
<evidence type="ECO:0000256" key="8">
    <source>
        <dbReference type="ARBA" id="ARBA00022842"/>
    </source>
</evidence>
<keyword evidence="11" id="KW-1185">Reference proteome</keyword>
<evidence type="ECO:0000256" key="2">
    <source>
        <dbReference type="ARBA" id="ARBA00009747"/>
    </source>
</evidence>
<evidence type="ECO:0000256" key="7">
    <source>
        <dbReference type="ARBA" id="ARBA00022840"/>
    </source>
</evidence>
<evidence type="ECO:0000256" key="4">
    <source>
        <dbReference type="ARBA" id="ARBA00022695"/>
    </source>
</evidence>
<reference evidence="10" key="1">
    <citation type="submission" date="2020-07" db="EMBL/GenBank/DDBJ databases">
        <title>Multicomponent nature underlies the extraordinary mechanical properties of spider dragline silk.</title>
        <authorList>
            <person name="Kono N."/>
            <person name="Nakamura H."/>
            <person name="Mori M."/>
            <person name="Yoshida Y."/>
            <person name="Ohtoshi R."/>
            <person name="Malay A.D."/>
            <person name="Moran D.A.P."/>
            <person name="Tomita M."/>
            <person name="Numata K."/>
            <person name="Arakawa K."/>
        </authorList>
    </citation>
    <scope>NUCLEOTIDE SEQUENCE</scope>
</reference>
<dbReference type="Pfam" id="PF02696">
    <property type="entry name" value="SelO"/>
    <property type="match status" value="1"/>
</dbReference>
<comment type="similarity">
    <text evidence="2">Belongs to the SELO family.</text>
</comment>